<dbReference type="GO" id="GO:0005886">
    <property type="term" value="C:plasma membrane"/>
    <property type="evidence" value="ECO:0007669"/>
    <property type="project" value="UniProtKB-SubCell"/>
</dbReference>
<keyword evidence="2" id="KW-1003">Cell membrane</keyword>
<dbReference type="Proteomes" id="UP000199245">
    <property type="component" value="Unassembled WGS sequence"/>
</dbReference>
<evidence type="ECO:0000256" key="6">
    <source>
        <dbReference type="SAM" id="Phobius"/>
    </source>
</evidence>
<dbReference type="RefSeq" id="WP_092082981.1">
    <property type="nucleotide sequence ID" value="NZ_FMZW01000011.1"/>
</dbReference>
<reference evidence="7 8" key="1">
    <citation type="submission" date="2016-10" db="EMBL/GenBank/DDBJ databases">
        <authorList>
            <person name="de Groot N.N."/>
        </authorList>
    </citation>
    <scope>NUCLEOTIDE SEQUENCE [LARGE SCALE GENOMIC DNA]</scope>
    <source>
        <strain evidence="7 8">R5</strain>
    </source>
</reference>
<comment type="subcellular location">
    <subcellularLocation>
        <location evidence="1">Cell membrane</location>
        <topology evidence="1">Multi-pass membrane protein</topology>
    </subcellularLocation>
</comment>
<dbReference type="Pfam" id="PF02653">
    <property type="entry name" value="BPD_transp_2"/>
    <property type="match status" value="1"/>
</dbReference>
<evidence type="ECO:0000256" key="3">
    <source>
        <dbReference type="ARBA" id="ARBA00022692"/>
    </source>
</evidence>
<name>A0A1G6UQP7_9BRAD</name>
<dbReference type="EMBL" id="FMZW01000011">
    <property type="protein sequence ID" value="SDD43574.1"/>
    <property type="molecule type" value="Genomic_DNA"/>
</dbReference>
<organism evidence="7 8">
    <name type="scientific">Bradyrhizobium brasilense</name>
    <dbReference type="NCBI Taxonomy" id="1419277"/>
    <lineage>
        <taxon>Bacteria</taxon>
        <taxon>Pseudomonadati</taxon>
        <taxon>Pseudomonadota</taxon>
        <taxon>Alphaproteobacteria</taxon>
        <taxon>Hyphomicrobiales</taxon>
        <taxon>Nitrobacteraceae</taxon>
        <taxon>Bradyrhizobium</taxon>
    </lineage>
</organism>
<dbReference type="InterPro" id="IPR001851">
    <property type="entry name" value="ABC_transp_permease"/>
</dbReference>
<keyword evidence="4 6" id="KW-1133">Transmembrane helix</keyword>
<evidence type="ECO:0000256" key="1">
    <source>
        <dbReference type="ARBA" id="ARBA00004651"/>
    </source>
</evidence>
<evidence type="ECO:0000256" key="5">
    <source>
        <dbReference type="ARBA" id="ARBA00023136"/>
    </source>
</evidence>
<dbReference type="GO" id="GO:0015658">
    <property type="term" value="F:branched-chain amino acid transmembrane transporter activity"/>
    <property type="evidence" value="ECO:0007669"/>
    <property type="project" value="InterPro"/>
</dbReference>
<feature type="transmembrane region" description="Helical" evidence="6">
    <location>
        <begin position="101"/>
        <end position="124"/>
    </location>
</feature>
<dbReference type="CDD" id="cd06581">
    <property type="entry name" value="TM_PBP1_LivM_like"/>
    <property type="match status" value="1"/>
</dbReference>
<dbReference type="AlphaFoldDB" id="A0A1G6UQP7"/>
<sequence length="342" mass="37242">MTELQAGQGTQPLDVARIDARPQRYRDVLIALVAFVLLALLPFIFGSKQLLDFVIRCAAYGLFATSLNLLVGYTGLISFGHGMFFGLGAYGFGLMMQKTGVPIPVAFVATLAMTLVVAVVIGAICVRLKEIYFAFVTLAFQMLIHSTILSWQSLTGGDQGLRGGIPRPPFLGIDLSNHLHLYITSCALLVIGLLLMRQIAQSPFGYTLRMIRDNATRASFIGIDVWRAKLTIFVLAALFAATGGIIMALFVSGAYPEFAYWTISGEGIFINMLGGVTTFLGPMVGTVLLLILNDTVTRLTEYHGIVLGIVILFFAIGLRKGLMDFVVEWFAQRRGEAGERTP</sequence>
<keyword evidence="3 6" id="KW-0812">Transmembrane</keyword>
<evidence type="ECO:0000256" key="2">
    <source>
        <dbReference type="ARBA" id="ARBA00022475"/>
    </source>
</evidence>
<feature type="transmembrane region" description="Helical" evidence="6">
    <location>
        <begin position="299"/>
        <end position="318"/>
    </location>
</feature>
<evidence type="ECO:0000313" key="8">
    <source>
        <dbReference type="Proteomes" id="UP000199245"/>
    </source>
</evidence>
<protein>
    <submittedName>
        <fullName evidence="7">Amino acid/amide ABC transporter membrane protein 2, HAAT family</fullName>
    </submittedName>
</protein>
<feature type="transmembrane region" description="Helical" evidence="6">
    <location>
        <begin position="28"/>
        <end position="45"/>
    </location>
</feature>
<feature type="transmembrane region" description="Helical" evidence="6">
    <location>
        <begin position="57"/>
        <end position="81"/>
    </location>
</feature>
<keyword evidence="5 6" id="KW-0472">Membrane</keyword>
<feature type="transmembrane region" description="Helical" evidence="6">
    <location>
        <begin position="267"/>
        <end position="292"/>
    </location>
</feature>
<accession>A0A1G6UQP7</accession>
<feature type="transmembrane region" description="Helical" evidence="6">
    <location>
        <begin position="179"/>
        <end position="200"/>
    </location>
</feature>
<gene>
    <name evidence="7" type="ORF">SAMN05216337_101168</name>
</gene>
<dbReference type="InterPro" id="IPR043428">
    <property type="entry name" value="LivM-like"/>
</dbReference>
<dbReference type="PANTHER" id="PTHR30482">
    <property type="entry name" value="HIGH-AFFINITY BRANCHED-CHAIN AMINO ACID TRANSPORT SYSTEM PERMEASE"/>
    <property type="match status" value="1"/>
</dbReference>
<dbReference type="PANTHER" id="PTHR30482:SF17">
    <property type="entry name" value="ABC TRANSPORTER ATP-BINDING PROTEIN"/>
    <property type="match status" value="1"/>
</dbReference>
<evidence type="ECO:0000313" key="7">
    <source>
        <dbReference type="EMBL" id="SDD43574.1"/>
    </source>
</evidence>
<feature type="transmembrane region" description="Helical" evidence="6">
    <location>
        <begin position="131"/>
        <end position="151"/>
    </location>
</feature>
<evidence type="ECO:0000256" key="4">
    <source>
        <dbReference type="ARBA" id="ARBA00022989"/>
    </source>
</evidence>
<feature type="transmembrane region" description="Helical" evidence="6">
    <location>
        <begin position="230"/>
        <end position="255"/>
    </location>
</feature>
<proteinExistence type="predicted"/>